<proteinExistence type="predicted"/>
<evidence type="ECO:0000313" key="1">
    <source>
        <dbReference type="EMBL" id="GFP24474.1"/>
    </source>
</evidence>
<name>A0A6V8NYH2_9ACTN</name>
<reference evidence="1 2" key="1">
    <citation type="journal article" date="2020" name="Front. Microbiol.">
        <title>Single-cell genomics of novel Actinobacteria with the Wood-Ljungdahl pathway discovered in a serpentinizing system.</title>
        <authorList>
            <person name="Merino N."/>
            <person name="Kawai M."/>
            <person name="Boyd E.S."/>
            <person name="Colman D.R."/>
            <person name="McGlynn S.E."/>
            <person name="Nealson K.H."/>
            <person name="Kurokawa K."/>
            <person name="Hongoh Y."/>
        </authorList>
    </citation>
    <scope>NUCLEOTIDE SEQUENCE [LARGE SCALE GENOMIC DNA]</scope>
    <source>
        <strain evidence="1 2">S09_30</strain>
    </source>
</reference>
<dbReference type="EMBL" id="BLRW01000593">
    <property type="protein sequence ID" value="GFP24474.1"/>
    <property type="molecule type" value="Genomic_DNA"/>
</dbReference>
<sequence length="172" mass="19454">PTVGSSQTISERVKQYLKDQEKLLSRLTPKYLLDKTFGKDENEKSLREIYELHLKTPGMPLPESEEVLLDAVIEGARTGILGVRENTEVYYRQEVTPTIDSIVLRGEVASRIKEGEREEERKGGAEEEEIVKKGAIRRVTLRAKIPWDKLSAVITPKIPVLAPSMTESRQNP</sequence>
<protein>
    <submittedName>
        <fullName evidence="1">Uncharacterized protein</fullName>
    </submittedName>
</protein>
<dbReference type="Proteomes" id="UP000585609">
    <property type="component" value="Unassembled WGS sequence"/>
</dbReference>
<comment type="caution">
    <text evidence="1">The sequence shown here is derived from an EMBL/GenBank/DDBJ whole genome shotgun (WGS) entry which is preliminary data.</text>
</comment>
<organism evidence="1 2">
    <name type="scientific">Candidatus Hakubella thermalkaliphila</name>
    <dbReference type="NCBI Taxonomy" id="2754717"/>
    <lineage>
        <taxon>Bacteria</taxon>
        <taxon>Bacillati</taxon>
        <taxon>Actinomycetota</taxon>
        <taxon>Actinomycetota incertae sedis</taxon>
        <taxon>Candidatus Hakubellales</taxon>
        <taxon>Candidatus Hakubellaceae</taxon>
        <taxon>Candidatus Hakubella</taxon>
    </lineage>
</organism>
<accession>A0A6V8NYH2</accession>
<gene>
    <name evidence="1" type="ORF">HKBW3S09_01941</name>
</gene>
<evidence type="ECO:0000313" key="2">
    <source>
        <dbReference type="Proteomes" id="UP000585609"/>
    </source>
</evidence>
<dbReference type="AlphaFoldDB" id="A0A6V8NYH2"/>
<feature type="non-terminal residue" evidence="1">
    <location>
        <position position="1"/>
    </location>
</feature>